<name>A0ABQ6JUW8_9MICO</name>
<comment type="caution">
    <text evidence="2">The sequence shown here is derived from an EMBL/GenBank/DDBJ whole genome shotgun (WGS) entry which is preliminary data.</text>
</comment>
<keyword evidence="3" id="KW-1185">Reference proteome</keyword>
<dbReference type="EMBL" id="BSVA01000001">
    <property type="protein sequence ID" value="GMA90557.1"/>
    <property type="molecule type" value="Genomic_DNA"/>
</dbReference>
<proteinExistence type="predicted"/>
<feature type="transmembrane region" description="Helical" evidence="1">
    <location>
        <begin position="6"/>
        <end position="25"/>
    </location>
</feature>
<keyword evidence="1" id="KW-0472">Membrane</keyword>
<dbReference type="Proteomes" id="UP001157069">
    <property type="component" value="Unassembled WGS sequence"/>
</dbReference>
<gene>
    <name evidence="2" type="ORF">GCM10025869_10860</name>
</gene>
<reference evidence="3" key="1">
    <citation type="journal article" date="2019" name="Int. J. Syst. Evol. Microbiol.">
        <title>The Global Catalogue of Microorganisms (GCM) 10K type strain sequencing project: providing services to taxonomists for standard genome sequencing and annotation.</title>
        <authorList>
            <consortium name="The Broad Institute Genomics Platform"/>
            <consortium name="The Broad Institute Genome Sequencing Center for Infectious Disease"/>
            <person name="Wu L."/>
            <person name="Ma J."/>
        </authorList>
    </citation>
    <scope>NUCLEOTIDE SEQUENCE [LARGE SCALE GENOMIC DNA]</scope>
    <source>
        <strain evidence="3">NBRC 108755</strain>
    </source>
</reference>
<organism evidence="2 3">
    <name type="scientific">Homoserinibacter gongjuensis</name>
    <dbReference type="NCBI Taxonomy" id="1162968"/>
    <lineage>
        <taxon>Bacteria</taxon>
        <taxon>Bacillati</taxon>
        <taxon>Actinomycetota</taxon>
        <taxon>Actinomycetes</taxon>
        <taxon>Micrococcales</taxon>
        <taxon>Microbacteriaceae</taxon>
        <taxon>Homoserinibacter</taxon>
    </lineage>
</organism>
<protein>
    <submittedName>
        <fullName evidence="2">Uncharacterized protein</fullName>
    </submittedName>
</protein>
<dbReference type="RefSeq" id="WP_284298383.1">
    <property type="nucleotide sequence ID" value="NZ_BSVA01000001.1"/>
</dbReference>
<evidence type="ECO:0000256" key="1">
    <source>
        <dbReference type="SAM" id="Phobius"/>
    </source>
</evidence>
<keyword evidence="1" id="KW-1133">Transmembrane helix</keyword>
<keyword evidence="1" id="KW-0812">Transmembrane</keyword>
<evidence type="ECO:0000313" key="2">
    <source>
        <dbReference type="EMBL" id="GMA90557.1"/>
    </source>
</evidence>
<accession>A0ABQ6JUW8</accession>
<evidence type="ECO:0000313" key="3">
    <source>
        <dbReference type="Proteomes" id="UP001157069"/>
    </source>
</evidence>
<sequence length="93" mass="10072">MPWWGWVALGVVFVGAVAVAQWRGWIELRGTNQGRGSGNGAFGFADEVFHPTKHEAQKIAAIENELPAPAPAPGDGRLDLEAGRVRIELPDER</sequence>